<gene>
    <name evidence="24" type="ORF">Tci_054702</name>
</gene>
<dbReference type="Pfam" id="PF00069">
    <property type="entry name" value="Pkinase"/>
    <property type="match status" value="1"/>
</dbReference>
<keyword evidence="11 20" id="KW-1133">Transmembrane helix</keyword>
<accession>A0A699GNY4</accession>
<keyword evidence="5 20" id="KW-0812">Transmembrane</keyword>
<dbReference type="Pfam" id="PF00954">
    <property type="entry name" value="S_locus_glycop"/>
    <property type="match status" value="1"/>
</dbReference>
<evidence type="ECO:0000313" key="24">
    <source>
        <dbReference type="EMBL" id="GEU82724.1"/>
    </source>
</evidence>
<evidence type="ECO:0000256" key="9">
    <source>
        <dbReference type="ARBA" id="ARBA00022777"/>
    </source>
</evidence>
<keyword evidence="7 24" id="KW-0430">Lectin</keyword>
<evidence type="ECO:0000256" key="11">
    <source>
        <dbReference type="ARBA" id="ARBA00022989"/>
    </source>
</evidence>
<organism evidence="24">
    <name type="scientific">Tanacetum cinerariifolium</name>
    <name type="common">Dalmatian daisy</name>
    <name type="synonym">Chrysanthemum cinerariifolium</name>
    <dbReference type="NCBI Taxonomy" id="118510"/>
    <lineage>
        <taxon>Eukaryota</taxon>
        <taxon>Viridiplantae</taxon>
        <taxon>Streptophyta</taxon>
        <taxon>Embryophyta</taxon>
        <taxon>Tracheophyta</taxon>
        <taxon>Spermatophyta</taxon>
        <taxon>Magnoliopsida</taxon>
        <taxon>eudicotyledons</taxon>
        <taxon>Gunneridae</taxon>
        <taxon>Pentapetalae</taxon>
        <taxon>asterids</taxon>
        <taxon>campanulids</taxon>
        <taxon>Asterales</taxon>
        <taxon>Asteraceae</taxon>
        <taxon>Asteroideae</taxon>
        <taxon>Anthemideae</taxon>
        <taxon>Anthemidinae</taxon>
        <taxon>Tanacetum</taxon>
    </lineage>
</organism>
<evidence type="ECO:0000256" key="5">
    <source>
        <dbReference type="ARBA" id="ARBA00022692"/>
    </source>
</evidence>
<dbReference type="PROSITE" id="PS50011">
    <property type="entry name" value="PROTEIN_KINASE_DOM"/>
    <property type="match status" value="1"/>
</dbReference>
<reference evidence="24" key="1">
    <citation type="journal article" date="2019" name="Sci. Rep.">
        <title>Draft genome of Tanacetum cinerariifolium, the natural source of mosquito coil.</title>
        <authorList>
            <person name="Yamashiro T."/>
            <person name="Shiraishi A."/>
            <person name="Satake H."/>
            <person name="Nakayama K."/>
        </authorList>
    </citation>
    <scope>NUCLEOTIDE SEQUENCE</scope>
</reference>
<feature type="chain" id="PRO_5025571055" description="Receptor-like serine/threonine-protein kinase" evidence="21">
    <location>
        <begin position="21"/>
        <end position="792"/>
    </location>
</feature>
<dbReference type="EC" id="2.7.11.1" evidence="18"/>
<dbReference type="Gene3D" id="1.10.510.10">
    <property type="entry name" value="Transferase(Phosphotransferase) domain 1"/>
    <property type="match status" value="1"/>
</dbReference>
<dbReference type="FunFam" id="2.90.10.10:FF:000013">
    <property type="entry name" value="G-type lectin S-receptor-like serine/threonine-protein kinase LECRK1"/>
    <property type="match status" value="1"/>
</dbReference>
<comment type="catalytic activity">
    <reaction evidence="16 18">
        <text>L-threonyl-[protein] + ATP = O-phospho-L-threonyl-[protein] + ADP + H(+)</text>
        <dbReference type="Rhea" id="RHEA:46608"/>
        <dbReference type="Rhea" id="RHEA-COMP:11060"/>
        <dbReference type="Rhea" id="RHEA-COMP:11605"/>
        <dbReference type="ChEBI" id="CHEBI:15378"/>
        <dbReference type="ChEBI" id="CHEBI:30013"/>
        <dbReference type="ChEBI" id="CHEBI:30616"/>
        <dbReference type="ChEBI" id="CHEBI:61977"/>
        <dbReference type="ChEBI" id="CHEBI:456216"/>
        <dbReference type="EC" id="2.7.11.1"/>
    </reaction>
</comment>
<protein>
    <recommendedName>
        <fullName evidence="18">Receptor-like serine/threonine-protein kinase</fullName>
        <ecNumber evidence="18">2.7.11.1</ecNumber>
    </recommendedName>
</protein>
<evidence type="ECO:0000256" key="15">
    <source>
        <dbReference type="ARBA" id="ARBA00023180"/>
    </source>
</evidence>
<comment type="caution">
    <text evidence="24">The sequence shown here is derived from an EMBL/GenBank/DDBJ whole genome shotgun (WGS) entry which is preliminary data.</text>
</comment>
<evidence type="ECO:0000256" key="21">
    <source>
        <dbReference type="SAM" id="SignalP"/>
    </source>
</evidence>
<evidence type="ECO:0000259" key="23">
    <source>
        <dbReference type="PROSITE" id="PS50927"/>
    </source>
</evidence>
<keyword evidence="13" id="KW-1015">Disulfide bond</keyword>
<dbReference type="PANTHER" id="PTHR47976">
    <property type="entry name" value="G-TYPE LECTIN S-RECEPTOR-LIKE SERINE/THREONINE-PROTEIN KINASE SD2-5"/>
    <property type="match status" value="1"/>
</dbReference>
<evidence type="ECO:0000256" key="4">
    <source>
        <dbReference type="ARBA" id="ARBA00022679"/>
    </source>
</evidence>
<feature type="domain" description="Bulb-type lectin" evidence="23">
    <location>
        <begin position="18"/>
        <end position="145"/>
    </location>
</feature>
<dbReference type="InterPro" id="IPR011009">
    <property type="entry name" value="Kinase-like_dom_sf"/>
</dbReference>
<dbReference type="EMBL" id="BKCJ010008537">
    <property type="protein sequence ID" value="GEU82724.1"/>
    <property type="molecule type" value="Genomic_DNA"/>
</dbReference>
<dbReference type="Gene3D" id="2.90.10.10">
    <property type="entry name" value="Bulb-type lectin domain"/>
    <property type="match status" value="2"/>
</dbReference>
<sequence length="792" mass="88776">MAVVILHLIILATFVHFVTAQQTNGSVSVGASLIATPDAKPWVSSSGEFAFGFQQVQGSDNFLLSIWYDKIPDKTIVWFPKDGPMVATGSKVELLDSRGLVLSDPQSKEVWTSGSISDVAYGVMNDTGNFVVVGNDSRNIWESFNFPGDTLLPTQVIEREEIINSRMSKSNFSGGRFQLRLIPDGNLVLNTRDMFTSSPLDAYYISGTRDPLNFTNSGFRLIFDATGYLYILRRNGERSNLTSRDMLPSGDNYFRATLDSDGVFTQYYHPKDPAANTDWRVIWFEPENICNRLDGSVGGGACGLNNVCSLDNNRPNCECPQGFSLVDSNDPNGNCNPDFTPSCGDGYVENQFDFIELTDIDWPNADFEHINPTNEESCKKSCLKDCFCAVATFSNKQCWKKILPLFNGKKDPSINVKAFLKFKKGQNTQNPRYSGENKSKRSLIYVGPVLLSTFALIIIVLIGALCAGFFQIHKKKKTRTQYPRGRAFETSLPRFTYQELVIATNGFKDELGKGAFGIVYKGSIGTKIVAVKKLERVFQDCEKEFQTEVNAIARTHHKNLVQLVGYCNDGEKRLLIYEYMSNNTLAEFLFGNIRPSWKQRSNIAIGIAKGLSYLHEECSTQVIHCDIKPQNILLDEYYDAKISDFGLAKLLKINQSGTYTGIRGTKGYVSPEWFRNMPVTVKVDVYSFGVLLLEIISCRKSLHFESGDENIAVLTDSAWDCYQEGRLDVFVENDLEALEDRQRLKAFFMVALWCVQETPSERPTMRKVIQMLEGAVEVTKPPCPFSVSVTSV</sequence>
<dbReference type="InterPro" id="IPR008271">
    <property type="entry name" value="Ser/Thr_kinase_AS"/>
</dbReference>
<dbReference type="PIRSF" id="PIRSF000641">
    <property type="entry name" value="SRK"/>
    <property type="match status" value="1"/>
</dbReference>
<evidence type="ECO:0000256" key="13">
    <source>
        <dbReference type="ARBA" id="ARBA00023157"/>
    </source>
</evidence>
<evidence type="ECO:0000256" key="19">
    <source>
        <dbReference type="PROSITE-ProRule" id="PRU10141"/>
    </source>
</evidence>
<dbReference type="SUPFAM" id="SSF56112">
    <property type="entry name" value="Protein kinase-like (PK-like)"/>
    <property type="match status" value="1"/>
</dbReference>
<keyword evidence="8 18" id="KW-0547">Nucleotide-binding</keyword>
<evidence type="ECO:0000256" key="1">
    <source>
        <dbReference type="ARBA" id="ARBA00004479"/>
    </source>
</evidence>
<dbReference type="SMART" id="SM00220">
    <property type="entry name" value="S_TKc"/>
    <property type="match status" value="1"/>
</dbReference>
<dbReference type="GO" id="GO:0016020">
    <property type="term" value="C:membrane"/>
    <property type="evidence" value="ECO:0007669"/>
    <property type="project" value="UniProtKB-SubCell"/>
</dbReference>
<dbReference type="GO" id="GO:0004674">
    <property type="term" value="F:protein serine/threonine kinase activity"/>
    <property type="evidence" value="ECO:0007669"/>
    <property type="project" value="UniProtKB-KW"/>
</dbReference>
<comment type="subcellular location">
    <subcellularLocation>
        <location evidence="1">Membrane</location>
        <topology evidence="1">Single-pass type I membrane protein</topology>
    </subcellularLocation>
</comment>
<keyword evidence="10 18" id="KW-0067">ATP-binding</keyword>
<dbReference type="AlphaFoldDB" id="A0A699GNY4"/>
<evidence type="ECO:0000256" key="16">
    <source>
        <dbReference type="ARBA" id="ARBA00047899"/>
    </source>
</evidence>
<evidence type="ECO:0000256" key="8">
    <source>
        <dbReference type="ARBA" id="ARBA00022741"/>
    </source>
</evidence>
<keyword evidence="4 18" id="KW-0808">Transferase</keyword>
<keyword evidence="9 18" id="KW-0418">Kinase</keyword>
<comment type="catalytic activity">
    <reaction evidence="17 18">
        <text>L-seryl-[protein] + ATP = O-phospho-L-seryl-[protein] + ADP + H(+)</text>
        <dbReference type="Rhea" id="RHEA:17989"/>
        <dbReference type="Rhea" id="RHEA-COMP:9863"/>
        <dbReference type="Rhea" id="RHEA-COMP:11604"/>
        <dbReference type="ChEBI" id="CHEBI:15378"/>
        <dbReference type="ChEBI" id="CHEBI:29999"/>
        <dbReference type="ChEBI" id="CHEBI:30616"/>
        <dbReference type="ChEBI" id="CHEBI:83421"/>
        <dbReference type="ChEBI" id="CHEBI:456216"/>
        <dbReference type="EC" id="2.7.11.1"/>
    </reaction>
</comment>
<dbReference type="GO" id="GO:0030246">
    <property type="term" value="F:carbohydrate binding"/>
    <property type="evidence" value="ECO:0007669"/>
    <property type="project" value="UniProtKB-KW"/>
</dbReference>
<keyword evidence="2 18" id="KW-0723">Serine/threonine-protein kinase</keyword>
<evidence type="ECO:0000256" key="3">
    <source>
        <dbReference type="ARBA" id="ARBA00022536"/>
    </source>
</evidence>
<keyword evidence="14 24" id="KW-0675">Receptor</keyword>
<name>A0A699GNY4_TANCI</name>
<evidence type="ECO:0000256" key="6">
    <source>
        <dbReference type="ARBA" id="ARBA00022729"/>
    </source>
</evidence>
<dbReference type="InterPro" id="IPR017441">
    <property type="entry name" value="Protein_kinase_ATP_BS"/>
</dbReference>
<dbReference type="SUPFAM" id="SSF51110">
    <property type="entry name" value="alpha-D-mannose-specific plant lectins"/>
    <property type="match status" value="1"/>
</dbReference>
<evidence type="ECO:0000256" key="18">
    <source>
        <dbReference type="PIRNR" id="PIRNR000641"/>
    </source>
</evidence>
<dbReference type="PANTHER" id="PTHR47976:SF15">
    <property type="entry name" value="G-TYPE LECTIN S-RECEPTOR-LIKE SERINE_THREONINE-PROTEIN KINASE RLK1"/>
    <property type="match status" value="1"/>
</dbReference>
<evidence type="ECO:0000256" key="10">
    <source>
        <dbReference type="ARBA" id="ARBA00022840"/>
    </source>
</evidence>
<dbReference type="CDD" id="cd01098">
    <property type="entry name" value="PAN_AP_plant"/>
    <property type="match status" value="1"/>
</dbReference>
<evidence type="ECO:0000256" key="12">
    <source>
        <dbReference type="ARBA" id="ARBA00023136"/>
    </source>
</evidence>
<dbReference type="GO" id="GO:0005524">
    <property type="term" value="F:ATP binding"/>
    <property type="evidence" value="ECO:0007669"/>
    <property type="project" value="UniProtKB-UniRule"/>
</dbReference>
<evidence type="ECO:0000256" key="7">
    <source>
        <dbReference type="ARBA" id="ARBA00022734"/>
    </source>
</evidence>
<keyword evidence="15" id="KW-0325">Glycoprotein</keyword>
<evidence type="ECO:0000256" key="14">
    <source>
        <dbReference type="ARBA" id="ARBA00023170"/>
    </source>
</evidence>
<comment type="similarity">
    <text evidence="18">Belongs to the protein kinase superfamily. Ser/Thr protein kinase family.</text>
</comment>
<dbReference type="InterPro" id="IPR024171">
    <property type="entry name" value="SRK-like_kinase"/>
</dbReference>
<dbReference type="PROSITE" id="PS00107">
    <property type="entry name" value="PROTEIN_KINASE_ATP"/>
    <property type="match status" value="1"/>
</dbReference>
<dbReference type="Pfam" id="PF01453">
    <property type="entry name" value="B_lectin"/>
    <property type="match status" value="1"/>
</dbReference>
<dbReference type="InterPro" id="IPR000719">
    <property type="entry name" value="Prot_kinase_dom"/>
</dbReference>
<evidence type="ECO:0000256" key="20">
    <source>
        <dbReference type="SAM" id="Phobius"/>
    </source>
</evidence>
<dbReference type="PROSITE" id="PS50927">
    <property type="entry name" value="BULB_LECTIN"/>
    <property type="match status" value="1"/>
</dbReference>
<proteinExistence type="inferred from homology"/>
<keyword evidence="6 21" id="KW-0732">Signal</keyword>
<keyword evidence="3" id="KW-0245">EGF-like domain</keyword>
<feature type="signal peptide" evidence="21">
    <location>
        <begin position="1"/>
        <end position="20"/>
    </location>
</feature>
<feature type="transmembrane region" description="Helical" evidence="20">
    <location>
        <begin position="443"/>
        <end position="470"/>
    </location>
</feature>
<dbReference type="PROSITE" id="PS00108">
    <property type="entry name" value="PROTEIN_KINASE_ST"/>
    <property type="match status" value="1"/>
</dbReference>
<dbReference type="GO" id="GO:0048544">
    <property type="term" value="P:recognition of pollen"/>
    <property type="evidence" value="ECO:0007669"/>
    <property type="project" value="InterPro"/>
</dbReference>
<evidence type="ECO:0000256" key="17">
    <source>
        <dbReference type="ARBA" id="ARBA00048679"/>
    </source>
</evidence>
<dbReference type="FunFam" id="1.10.510.10:FF:000237">
    <property type="entry name" value="G-type lectin S-receptor-like serine/threonine-protein kinase"/>
    <property type="match status" value="1"/>
</dbReference>
<evidence type="ECO:0000256" key="2">
    <source>
        <dbReference type="ARBA" id="ARBA00022527"/>
    </source>
</evidence>
<dbReference type="SMART" id="SM00108">
    <property type="entry name" value="B_lectin"/>
    <property type="match status" value="1"/>
</dbReference>
<feature type="binding site" evidence="19">
    <location>
        <position position="533"/>
    </location>
    <ligand>
        <name>ATP</name>
        <dbReference type="ChEBI" id="CHEBI:30616"/>
    </ligand>
</feature>
<dbReference type="InterPro" id="IPR000858">
    <property type="entry name" value="S_locus_glycoprot_dom"/>
</dbReference>
<evidence type="ECO:0000259" key="22">
    <source>
        <dbReference type="PROSITE" id="PS50011"/>
    </source>
</evidence>
<dbReference type="FunFam" id="3.30.200.20:FF:000059">
    <property type="entry name" value="S-receptor-like serine/threonine-protein kinase"/>
    <property type="match status" value="1"/>
</dbReference>
<keyword evidence="12 20" id="KW-0472">Membrane</keyword>
<feature type="domain" description="Protein kinase" evidence="22">
    <location>
        <begin position="505"/>
        <end position="776"/>
    </location>
</feature>
<dbReference type="InterPro" id="IPR001480">
    <property type="entry name" value="Bulb-type_lectin_dom"/>
</dbReference>
<dbReference type="InterPro" id="IPR051343">
    <property type="entry name" value="G-type_lectin_kinases/EP1-like"/>
</dbReference>
<dbReference type="InterPro" id="IPR036426">
    <property type="entry name" value="Bulb-type_lectin_dom_sf"/>
</dbReference>
<dbReference type="CDD" id="cd14066">
    <property type="entry name" value="STKc_IRAK"/>
    <property type="match status" value="1"/>
</dbReference>
<dbReference type="Gene3D" id="3.30.200.20">
    <property type="entry name" value="Phosphorylase Kinase, domain 1"/>
    <property type="match status" value="1"/>
</dbReference>